<dbReference type="Proteomes" id="UP001216253">
    <property type="component" value="Unassembled WGS sequence"/>
</dbReference>
<feature type="compositionally biased region" description="Basic and acidic residues" evidence="1">
    <location>
        <begin position="1"/>
        <end position="17"/>
    </location>
</feature>
<evidence type="ECO:0000313" key="3">
    <source>
        <dbReference type="EMBL" id="MDE8651334.1"/>
    </source>
</evidence>
<evidence type="ECO:0000256" key="1">
    <source>
        <dbReference type="SAM" id="MobiDB-lite"/>
    </source>
</evidence>
<sequence length="79" mass="8544">MTRDPSRAHGFSAEREFVLSQPNGSGGGGHKPGLPPAVRRNGEPGWADGLRKLYNSVVDEPLPNSFEDLLKKLDDGDDD</sequence>
<name>A0ABT5WMR2_9SPHN</name>
<reference evidence="3 4" key="1">
    <citation type="submission" date="2023-03" db="EMBL/GenBank/DDBJ databases">
        <title>NovoSphingobium album sp. nov. isolated from polycyclic aromatic hydrocarbons- and heavy-metal polluted soil.</title>
        <authorList>
            <person name="Liu Z."/>
            <person name="Wang K."/>
        </authorList>
    </citation>
    <scope>NUCLEOTIDE SEQUENCE [LARGE SCALE GENOMIC DNA]</scope>
    <source>
        <strain evidence="3 4">H3SJ31-1</strain>
    </source>
</reference>
<keyword evidence="4" id="KW-1185">Reference proteome</keyword>
<organism evidence="3 4">
    <name type="scientific">Novosphingobium album</name>
    <name type="common">ex Liu et al. 2023</name>
    <dbReference type="NCBI Taxonomy" id="3031130"/>
    <lineage>
        <taxon>Bacteria</taxon>
        <taxon>Pseudomonadati</taxon>
        <taxon>Pseudomonadota</taxon>
        <taxon>Alphaproteobacteria</taxon>
        <taxon>Sphingomonadales</taxon>
        <taxon>Sphingomonadaceae</taxon>
        <taxon>Novosphingobium</taxon>
    </lineage>
</organism>
<dbReference type="Pfam" id="PF18557">
    <property type="entry name" value="NepR"/>
    <property type="match status" value="1"/>
</dbReference>
<feature type="domain" description="Anti-sigma factor NepR" evidence="2">
    <location>
        <begin position="44"/>
        <end position="76"/>
    </location>
</feature>
<proteinExistence type="predicted"/>
<dbReference type="InterPro" id="IPR041649">
    <property type="entry name" value="NepR"/>
</dbReference>
<evidence type="ECO:0000259" key="2">
    <source>
        <dbReference type="Pfam" id="PF18557"/>
    </source>
</evidence>
<accession>A0ABT5WMR2</accession>
<dbReference type="EMBL" id="JARESE010000015">
    <property type="protein sequence ID" value="MDE8651334.1"/>
    <property type="molecule type" value="Genomic_DNA"/>
</dbReference>
<gene>
    <name evidence="3" type="ORF">PYV00_06320</name>
</gene>
<feature type="region of interest" description="Disordered" evidence="1">
    <location>
        <begin position="1"/>
        <end position="43"/>
    </location>
</feature>
<comment type="caution">
    <text evidence="3">The sequence shown here is derived from an EMBL/GenBank/DDBJ whole genome shotgun (WGS) entry which is preliminary data.</text>
</comment>
<evidence type="ECO:0000313" key="4">
    <source>
        <dbReference type="Proteomes" id="UP001216253"/>
    </source>
</evidence>
<dbReference type="RefSeq" id="WP_275227432.1">
    <property type="nucleotide sequence ID" value="NZ_JARESE010000015.1"/>
</dbReference>
<protein>
    <submittedName>
        <fullName evidence="3">NepR family anti-sigma factor</fullName>
    </submittedName>
</protein>